<dbReference type="Proteomes" id="UP000694865">
    <property type="component" value="Unplaced"/>
</dbReference>
<dbReference type="PANTHER" id="PTHR13409">
    <property type="entry name" value="MITOCHONDRIAL 39S RIBOSOMAL PROTEIN L51"/>
    <property type="match status" value="1"/>
</dbReference>
<organism evidence="9 10">
    <name type="scientific">Saccoglossus kowalevskii</name>
    <name type="common">Acorn worm</name>
    <dbReference type="NCBI Taxonomy" id="10224"/>
    <lineage>
        <taxon>Eukaryota</taxon>
        <taxon>Metazoa</taxon>
        <taxon>Hemichordata</taxon>
        <taxon>Enteropneusta</taxon>
        <taxon>Harrimaniidae</taxon>
        <taxon>Saccoglossus</taxon>
    </lineage>
</organism>
<sequence length="145" mass="17019">MTGTLQSLLRFASHAFRPSSQITRAFSVGYSLLGKRPRGDPRPIKPVVDRWDEKHALFGENDFKDILGDGSYHLKKNITTGPWWMKGWRGNEFERLVRKKKMIGPTMGPMEHKEMIKRIRFLYKKMNKNRGTGKTRMTNRKAYEF</sequence>
<gene>
    <name evidence="10" type="primary">LOC100378751</name>
</gene>
<keyword evidence="9" id="KW-1185">Reference proteome</keyword>
<protein>
    <recommendedName>
        <fullName evidence="7">Large ribosomal subunit protein mL51</fullName>
    </recommendedName>
    <alternativeName>
        <fullName evidence="8">39S ribosomal protein L51, mitochondrial</fullName>
    </alternativeName>
</protein>
<evidence type="ECO:0000256" key="1">
    <source>
        <dbReference type="ARBA" id="ARBA00004173"/>
    </source>
</evidence>
<reference evidence="10" key="1">
    <citation type="submission" date="2025-08" db="UniProtKB">
        <authorList>
            <consortium name="RefSeq"/>
        </authorList>
    </citation>
    <scope>IDENTIFICATION</scope>
    <source>
        <tissue evidence="10">Testes</tissue>
    </source>
</reference>
<evidence type="ECO:0000313" key="10">
    <source>
        <dbReference type="RefSeq" id="XP_002730747.1"/>
    </source>
</evidence>
<dbReference type="PANTHER" id="PTHR13409:SF0">
    <property type="entry name" value="LARGE RIBOSOMAL SUBUNIT PROTEIN ML51"/>
    <property type="match status" value="1"/>
</dbReference>
<comment type="subcellular location">
    <subcellularLocation>
        <location evidence="1">Mitochondrion</location>
    </subcellularLocation>
</comment>
<keyword evidence="6" id="KW-0687">Ribonucleoprotein</keyword>
<keyword evidence="3" id="KW-0809">Transit peptide</keyword>
<accession>A0ABM0GIR7</accession>
<comment type="similarity">
    <text evidence="2">Belongs to the mitochondrion-specific ribosomal protein mL51 family.</text>
</comment>
<evidence type="ECO:0000313" key="9">
    <source>
        <dbReference type="Proteomes" id="UP000694865"/>
    </source>
</evidence>
<dbReference type="RefSeq" id="XP_002730747.1">
    <property type="nucleotide sequence ID" value="XM_002730701.2"/>
</dbReference>
<keyword evidence="5" id="KW-0496">Mitochondrion</keyword>
<evidence type="ECO:0000256" key="4">
    <source>
        <dbReference type="ARBA" id="ARBA00022980"/>
    </source>
</evidence>
<name>A0ABM0GIR7_SACKO</name>
<evidence type="ECO:0000256" key="5">
    <source>
        <dbReference type="ARBA" id="ARBA00023128"/>
    </source>
</evidence>
<evidence type="ECO:0000256" key="2">
    <source>
        <dbReference type="ARBA" id="ARBA00010972"/>
    </source>
</evidence>
<dbReference type="GeneID" id="100378751"/>
<evidence type="ECO:0000256" key="6">
    <source>
        <dbReference type="ARBA" id="ARBA00023274"/>
    </source>
</evidence>
<dbReference type="InterPro" id="IPR019373">
    <property type="entry name" value="Ribosomal_mL51"/>
</dbReference>
<evidence type="ECO:0000256" key="8">
    <source>
        <dbReference type="ARBA" id="ARBA00035419"/>
    </source>
</evidence>
<keyword evidence="4" id="KW-0689">Ribosomal protein</keyword>
<evidence type="ECO:0000256" key="7">
    <source>
        <dbReference type="ARBA" id="ARBA00035182"/>
    </source>
</evidence>
<dbReference type="Pfam" id="PF10244">
    <property type="entry name" value="MRP-L51"/>
    <property type="match status" value="1"/>
</dbReference>
<proteinExistence type="inferred from homology"/>
<evidence type="ECO:0000256" key="3">
    <source>
        <dbReference type="ARBA" id="ARBA00022946"/>
    </source>
</evidence>